<organism evidence="1 2">
    <name type="scientific">Pristionchus entomophagus</name>
    <dbReference type="NCBI Taxonomy" id="358040"/>
    <lineage>
        <taxon>Eukaryota</taxon>
        <taxon>Metazoa</taxon>
        <taxon>Ecdysozoa</taxon>
        <taxon>Nematoda</taxon>
        <taxon>Chromadorea</taxon>
        <taxon>Rhabditida</taxon>
        <taxon>Rhabditina</taxon>
        <taxon>Diplogasteromorpha</taxon>
        <taxon>Diplogasteroidea</taxon>
        <taxon>Neodiplogasteridae</taxon>
        <taxon>Pristionchus</taxon>
    </lineage>
</organism>
<proteinExistence type="predicted"/>
<dbReference type="Proteomes" id="UP001432027">
    <property type="component" value="Unassembled WGS sequence"/>
</dbReference>
<evidence type="ECO:0000313" key="1">
    <source>
        <dbReference type="EMBL" id="GMT03563.1"/>
    </source>
</evidence>
<dbReference type="EMBL" id="BTSX01000006">
    <property type="protein sequence ID" value="GMT03563.1"/>
    <property type="molecule type" value="Genomic_DNA"/>
</dbReference>
<comment type="caution">
    <text evidence="1">The sequence shown here is derived from an EMBL/GenBank/DDBJ whole genome shotgun (WGS) entry which is preliminary data.</text>
</comment>
<gene>
    <name evidence="1" type="ORF">PENTCL1PPCAC_25737</name>
</gene>
<protein>
    <submittedName>
        <fullName evidence="1">Uncharacterized protein</fullName>
    </submittedName>
</protein>
<name>A0AAV5UB27_9BILA</name>
<dbReference type="AlphaFoldDB" id="A0AAV5UB27"/>
<evidence type="ECO:0000313" key="2">
    <source>
        <dbReference type="Proteomes" id="UP001432027"/>
    </source>
</evidence>
<keyword evidence="2" id="KW-1185">Reference proteome</keyword>
<accession>A0AAV5UB27</accession>
<reference evidence="1" key="1">
    <citation type="submission" date="2023-10" db="EMBL/GenBank/DDBJ databases">
        <title>Genome assembly of Pristionchus species.</title>
        <authorList>
            <person name="Yoshida K."/>
            <person name="Sommer R.J."/>
        </authorList>
    </citation>
    <scope>NUCLEOTIDE SEQUENCE</scope>
    <source>
        <strain evidence="1">RS0144</strain>
    </source>
</reference>
<sequence length="315" mass="36175">MNLRVVCKVLHAIVAESDYTPRLPYQHIPGSLVIQQFHSYDRSVCEYNWKTSIAGLISSPVEDNAVSETNYGAYTHLLSRLYRRAHYKNIDLRNITFARDVPTGRMNGERLLRLTDSIGCDTLNIRVNSLDYDPRMFDFISKFNPRKKLEVYILCDTVGMNSNPIVIDEKYISDLPNVVDFTISAQSSVLQVSDTTIIKLITKHRSVWLNFGPIDIQPQTFQETAKIVAKHDHFFTLVIHLDQLIECLRSLNVGWNGHRLISLDPSVMVIFTPQRTTMDIVDYAIDVIGSRITINIDDRLRNFFTVRIEKSPIQV</sequence>